<comment type="caution">
    <text evidence="1">The sequence shown here is derived from an EMBL/GenBank/DDBJ whole genome shotgun (WGS) entry which is preliminary data.</text>
</comment>
<dbReference type="Proteomes" id="UP001152523">
    <property type="component" value="Unassembled WGS sequence"/>
</dbReference>
<sequence>MLRFLSLGLPQGKPLVSIVRYRLTPKSGADFQPSVFNFGIGDSEGEATKEVGEVSGSDRQFRGVLTEEPRRRSSAQSDKGLIKGEYRLAVRPPPEPLPWIDREVGVWKMIFQEKDLLKSSYGHKVV</sequence>
<dbReference type="EMBL" id="CAMAPF010000993">
    <property type="protein sequence ID" value="CAH9136311.1"/>
    <property type="molecule type" value="Genomic_DNA"/>
</dbReference>
<proteinExistence type="predicted"/>
<organism evidence="1 2">
    <name type="scientific">Cuscuta epithymum</name>
    <dbReference type="NCBI Taxonomy" id="186058"/>
    <lineage>
        <taxon>Eukaryota</taxon>
        <taxon>Viridiplantae</taxon>
        <taxon>Streptophyta</taxon>
        <taxon>Embryophyta</taxon>
        <taxon>Tracheophyta</taxon>
        <taxon>Spermatophyta</taxon>
        <taxon>Magnoliopsida</taxon>
        <taxon>eudicotyledons</taxon>
        <taxon>Gunneridae</taxon>
        <taxon>Pentapetalae</taxon>
        <taxon>asterids</taxon>
        <taxon>lamiids</taxon>
        <taxon>Solanales</taxon>
        <taxon>Convolvulaceae</taxon>
        <taxon>Cuscuteae</taxon>
        <taxon>Cuscuta</taxon>
        <taxon>Cuscuta subgen. Cuscuta</taxon>
    </lineage>
</organism>
<reference evidence="1" key="1">
    <citation type="submission" date="2022-07" db="EMBL/GenBank/DDBJ databases">
        <authorList>
            <person name="Macas J."/>
            <person name="Novak P."/>
            <person name="Neumann P."/>
        </authorList>
    </citation>
    <scope>NUCLEOTIDE SEQUENCE</scope>
</reference>
<protein>
    <submittedName>
        <fullName evidence="1">Uncharacterized protein</fullName>
    </submittedName>
</protein>
<name>A0AAV0FLA4_9ASTE</name>
<keyword evidence="2" id="KW-1185">Reference proteome</keyword>
<gene>
    <name evidence="1" type="ORF">CEPIT_LOCUS35188</name>
</gene>
<accession>A0AAV0FLA4</accession>
<dbReference type="AlphaFoldDB" id="A0AAV0FLA4"/>
<evidence type="ECO:0000313" key="2">
    <source>
        <dbReference type="Proteomes" id="UP001152523"/>
    </source>
</evidence>
<evidence type="ECO:0000313" key="1">
    <source>
        <dbReference type="EMBL" id="CAH9136311.1"/>
    </source>
</evidence>